<organism evidence="1 2">
    <name type="scientific">Romanomermis culicivorax</name>
    <name type="common">Nematode worm</name>
    <dbReference type="NCBI Taxonomy" id="13658"/>
    <lineage>
        <taxon>Eukaryota</taxon>
        <taxon>Metazoa</taxon>
        <taxon>Ecdysozoa</taxon>
        <taxon>Nematoda</taxon>
        <taxon>Enoplea</taxon>
        <taxon>Dorylaimia</taxon>
        <taxon>Mermithida</taxon>
        <taxon>Mermithoidea</taxon>
        <taxon>Mermithidae</taxon>
        <taxon>Romanomermis</taxon>
    </lineage>
</organism>
<evidence type="ECO:0000313" key="1">
    <source>
        <dbReference type="Proteomes" id="UP000887565"/>
    </source>
</evidence>
<keyword evidence="1" id="KW-1185">Reference proteome</keyword>
<reference evidence="2" key="1">
    <citation type="submission" date="2022-11" db="UniProtKB">
        <authorList>
            <consortium name="WormBaseParasite"/>
        </authorList>
    </citation>
    <scope>IDENTIFICATION</scope>
</reference>
<dbReference type="Proteomes" id="UP000887565">
    <property type="component" value="Unplaced"/>
</dbReference>
<name>A0A915LEN7_ROMCU</name>
<dbReference type="InterPro" id="IPR032675">
    <property type="entry name" value="LRR_dom_sf"/>
</dbReference>
<protein>
    <submittedName>
        <fullName evidence="2">Uncharacterized protein</fullName>
    </submittedName>
</protein>
<evidence type="ECO:0000313" key="2">
    <source>
        <dbReference type="WBParaSite" id="nRc.2.0.1.t48316-RA"/>
    </source>
</evidence>
<dbReference type="Gene3D" id="3.80.10.10">
    <property type="entry name" value="Ribonuclease Inhibitor"/>
    <property type="match status" value="2"/>
</dbReference>
<proteinExistence type="predicted"/>
<dbReference type="SUPFAM" id="SSF52058">
    <property type="entry name" value="L domain-like"/>
    <property type="match status" value="1"/>
</dbReference>
<dbReference type="AlphaFoldDB" id="A0A915LEN7"/>
<accession>A0A915LEN7</accession>
<dbReference type="WBParaSite" id="nRc.2.0.1.t48316-RA">
    <property type="protein sequence ID" value="nRc.2.0.1.t48316-RA"/>
    <property type="gene ID" value="nRc.2.0.1.g48316"/>
</dbReference>
<sequence>MQIVRISTDHVINMDDVVIITETLKYFNFEELCIAERISPTFKSCVELALHRSKCVDFGRMFTDSWTKILGKIQAYCSGLRRLKNLYNVMPFMLWKKMNSVPPDTFIFEDFKKNFLILLPSLQKLTCLEIDSIFIEMFGWENALIFVENSHNLRQLSAYISETKSSNHKLRESINKFIFSHSALTKLEICQFRDYWIDLSCRNLTHFSLKSDGRMQSPEYEQLYALLDVNLNLESLDIGYVSHNNVQLIKKLMRLPKLKTLSLDVHHTIRHLEENSDLSHHRIINDLYFVSLQNIQVSCHSFESHAKFVAFLLARSPLLKELSLKPLDGDLAFYRIVFDKFPLYDQIEIFTTCFKPAGKVQSFMYNELSKMVNLKYFVLPCFGFFDLPKVAELRKLKFLHWSAKDSTVLKMIRCRSSLEGIDLFDTQSVSPAAFEFILDQCPNLRFVCVDFLHDDEKMRKLPLKAPKLQYLQLRDRFISRSRRMIDVDNLIYLVENLPNLCQLSIPGLVYESFLQNEPIKRLCRQKRLLVIIDRHHRSRDDLINEWIHLSCKENPST</sequence>